<dbReference type="InterPro" id="IPR012318">
    <property type="entry name" value="HTH_CRP"/>
</dbReference>
<dbReference type="EMBL" id="JBHTIC010000008">
    <property type="protein sequence ID" value="MFD0762364.1"/>
    <property type="molecule type" value="Genomic_DNA"/>
</dbReference>
<dbReference type="SUPFAM" id="SSF51206">
    <property type="entry name" value="cAMP-binding domain-like"/>
    <property type="match status" value="1"/>
</dbReference>
<dbReference type="RefSeq" id="WP_372800920.1">
    <property type="nucleotide sequence ID" value="NZ_JBHTIC010000008.1"/>
</dbReference>
<dbReference type="InterPro" id="IPR036388">
    <property type="entry name" value="WH-like_DNA-bd_sf"/>
</dbReference>
<dbReference type="Proteomes" id="UP001597032">
    <property type="component" value="Unassembled WGS sequence"/>
</dbReference>
<feature type="domain" description="Cyclic nucleotide-binding" evidence="4">
    <location>
        <begin position="21"/>
        <end position="123"/>
    </location>
</feature>
<reference evidence="7" key="1">
    <citation type="journal article" date="2019" name="Int. J. Syst. Evol. Microbiol.">
        <title>The Global Catalogue of Microorganisms (GCM) 10K type strain sequencing project: providing services to taxonomists for standard genome sequencing and annotation.</title>
        <authorList>
            <consortium name="The Broad Institute Genomics Platform"/>
            <consortium name="The Broad Institute Genome Sequencing Center for Infectious Disease"/>
            <person name="Wu L."/>
            <person name="Ma J."/>
        </authorList>
    </citation>
    <scope>NUCLEOTIDE SEQUENCE [LARGE SCALE GENOMIC DNA]</scope>
    <source>
        <strain evidence="7">CCUG 60022</strain>
    </source>
</reference>
<proteinExistence type="predicted"/>
<dbReference type="Pfam" id="PF00027">
    <property type="entry name" value="cNMP_binding"/>
    <property type="match status" value="1"/>
</dbReference>
<evidence type="ECO:0000259" key="5">
    <source>
        <dbReference type="PROSITE" id="PS51063"/>
    </source>
</evidence>
<dbReference type="Pfam" id="PF13545">
    <property type="entry name" value="HTH_Crp_2"/>
    <property type="match status" value="1"/>
</dbReference>
<dbReference type="PANTHER" id="PTHR24567">
    <property type="entry name" value="CRP FAMILY TRANSCRIPTIONAL REGULATORY PROTEIN"/>
    <property type="match status" value="1"/>
</dbReference>
<dbReference type="InterPro" id="IPR018490">
    <property type="entry name" value="cNMP-bd_dom_sf"/>
</dbReference>
<dbReference type="InterPro" id="IPR014710">
    <property type="entry name" value="RmlC-like_jellyroll"/>
</dbReference>
<comment type="caution">
    <text evidence="6">The sequence shown here is derived from an EMBL/GenBank/DDBJ whole genome shotgun (WGS) entry which is preliminary data.</text>
</comment>
<sequence length="231" mass="26371">MPDFLTEKRPFKFQFLNAQECLQILTEDQKKEMVQHKTDLEFNAGEIIIKRGIDSNNILYVTEGLVKLEITNGNKIATLTMVKPHSFIGIVCCFAFDKFDFTATALENTKVTLIEMSIFQKFIKNNGEFALNLIKHMSGVANGIFHKITNFSQKNIEGALSLTILEFEEIYSSPKFKLPVNRKELANILGYSKESVINTLSKFNKESIIKVCDKEIEILNHKKLQQISRIG</sequence>
<dbReference type="InterPro" id="IPR050397">
    <property type="entry name" value="Env_Response_Regulators"/>
</dbReference>
<accession>A0ABW2Z8Q6</accession>
<name>A0ABW2Z8Q6_9FLAO</name>
<dbReference type="SMART" id="SM00419">
    <property type="entry name" value="HTH_CRP"/>
    <property type="match status" value="1"/>
</dbReference>
<keyword evidence="1" id="KW-0805">Transcription regulation</keyword>
<evidence type="ECO:0000256" key="2">
    <source>
        <dbReference type="ARBA" id="ARBA00023125"/>
    </source>
</evidence>
<dbReference type="Gene3D" id="2.60.120.10">
    <property type="entry name" value="Jelly Rolls"/>
    <property type="match status" value="1"/>
</dbReference>
<dbReference type="SUPFAM" id="SSF46785">
    <property type="entry name" value="Winged helix' DNA-binding domain"/>
    <property type="match status" value="1"/>
</dbReference>
<dbReference type="PROSITE" id="PS50042">
    <property type="entry name" value="CNMP_BINDING_3"/>
    <property type="match status" value="1"/>
</dbReference>
<evidence type="ECO:0000313" key="6">
    <source>
        <dbReference type="EMBL" id="MFD0762364.1"/>
    </source>
</evidence>
<evidence type="ECO:0000313" key="7">
    <source>
        <dbReference type="Proteomes" id="UP001597032"/>
    </source>
</evidence>
<keyword evidence="3" id="KW-0804">Transcription</keyword>
<dbReference type="InterPro" id="IPR036390">
    <property type="entry name" value="WH_DNA-bd_sf"/>
</dbReference>
<dbReference type="InterPro" id="IPR000595">
    <property type="entry name" value="cNMP-bd_dom"/>
</dbReference>
<keyword evidence="7" id="KW-1185">Reference proteome</keyword>
<feature type="domain" description="HTH crp-type" evidence="5">
    <location>
        <begin position="154"/>
        <end position="222"/>
    </location>
</feature>
<evidence type="ECO:0000259" key="4">
    <source>
        <dbReference type="PROSITE" id="PS50042"/>
    </source>
</evidence>
<dbReference type="PANTHER" id="PTHR24567:SF74">
    <property type="entry name" value="HTH-TYPE TRANSCRIPTIONAL REGULATOR ARCR"/>
    <property type="match status" value="1"/>
</dbReference>
<dbReference type="CDD" id="cd00038">
    <property type="entry name" value="CAP_ED"/>
    <property type="match status" value="1"/>
</dbReference>
<protein>
    <submittedName>
        <fullName evidence="6">Crp/Fnr family transcriptional regulator</fullName>
    </submittedName>
</protein>
<evidence type="ECO:0000256" key="1">
    <source>
        <dbReference type="ARBA" id="ARBA00023015"/>
    </source>
</evidence>
<dbReference type="PROSITE" id="PS51063">
    <property type="entry name" value="HTH_CRP_2"/>
    <property type="match status" value="1"/>
</dbReference>
<organism evidence="6 7">
    <name type="scientific">Lutibacter aestuarii</name>
    <dbReference type="NCBI Taxonomy" id="861111"/>
    <lineage>
        <taxon>Bacteria</taxon>
        <taxon>Pseudomonadati</taxon>
        <taxon>Bacteroidota</taxon>
        <taxon>Flavobacteriia</taxon>
        <taxon>Flavobacteriales</taxon>
        <taxon>Flavobacteriaceae</taxon>
        <taxon>Lutibacter</taxon>
    </lineage>
</organism>
<dbReference type="Gene3D" id="1.10.10.10">
    <property type="entry name" value="Winged helix-like DNA-binding domain superfamily/Winged helix DNA-binding domain"/>
    <property type="match status" value="1"/>
</dbReference>
<keyword evidence="2" id="KW-0238">DNA-binding</keyword>
<evidence type="ECO:0000256" key="3">
    <source>
        <dbReference type="ARBA" id="ARBA00023163"/>
    </source>
</evidence>
<gene>
    <name evidence="6" type="ORF">ACFQZW_09755</name>
</gene>